<accession>A0ACB8GEB1</accession>
<protein>
    <submittedName>
        <fullName evidence="1">Uncharacterized protein</fullName>
    </submittedName>
</protein>
<reference evidence="1" key="1">
    <citation type="submission" date="2021-08" db="EMBL/GenBank/DDBJ databases">
        <title>The first chromosome-level gecko genome reveals the dynamic sex chromosomes of Neotropical dwarf geckos (Sphaerodactylidae: Sphaerodactylus).</title>
        <authorList>
            <person name="Pinto B.J."/>
            <person name="Keating S.E."/>
            <person name="Gamble T."/>
        </authorList>
    </citation>
    <scope>NUCLEOTIDE SEQUENCE</scope>
    <source>
        <strain evidence="1">TG3544</strain>
    </source>
</reference>
<evidence type="ECO:0000313" key="2">
    <source>
        <dbReference type="Proteomes" id="UP000827872"/>
    </source>
</evidence>
<name>A0ACB8GEB1_9SAUR</name>
<organism evidence="1 2">
    <name type="scientific">Sphaerodactylus townsendi</name>
    <dbReference type="NCBI Taxonomy" id="933632"/>
    <lineage>
        <taxon>Eukaryota</taxon>
        <taxon>Metazoa</taxon>
        <taxon>Chordata</taxon>
        <taxon>Craniata</taxon>
        <taxon>Vertebrata</taxon>
        <taxon>Euteleostomi</taxon>
        <taxon>Lepidosauria</taxon>
        <taxon>Squamata</taxon>
        <taxon>Bifurcata</taxon>
        <taxon>Gekkota</taxon>
        <taxon>Sphaerodactylidae</taxon>
        <taxon>Sphaerodactylus</taxon>
    </lineage>
</organism>
<comment type="caution">
    <text evidence="1">The sequence shown here is derived from an EMBL/GenBank/DDBJ whole genome shotgun (WGS) entry which is preliminary data.</text>
</comment>
<keyword evidence="2" id="KW-1185">Reference proteome</keyword>
<dbReference type="Proteomes" id="UP000827872">
    <property type="component" value="Linkage Group LG01"/>
</dbReference>
<evidence type="ECO:0000313" key="1">
    <source>
        <dbReference type="EMBL" id="KAH8017460.1"/>
    </source>
</evidence>
<sequence>MDHGTSSYTVTHSSGSLLLHLQQSGLGLEPGAASAMWLDCLEVYLPDNVPCSLAMGNSPQFYYLHLENYDVIFILKMSVLPLQKYKVSEK</sequence>
<gene>
    <name evidence="1" type="ORF">K3G42_030035</name>
</gene>
<dbReference type="EMBL" id="CM037614">
    <property type="protein sequence ID" value="KAH8017460.1"/>
    <property type="molecule type" value="Genomic_DNA"/>
</dbReference>
<proteinExistence type="predicted"/>